<evidence type="ECO:0000313" key="4">
    <source>
        <dbReference type="Proteomes" id="UP000256304"/>
    </source>
</evidence>
<keyword evidence="4" id="KW-1185">Reference proteome</keyword>
<dbReference type="EMBL" id="QTTN01000007">
    <property type="protein sequence ID" value="REE88990.1"/>
    <property type="molecule type" value="Genomic_DNA"/>
</dbReference>
<name>A0A3D9S730_9BACL</name>
<evidence type="ECO:0000313" key="3">
    <source>
        <dbReference type="EMBL" id="REE88990.1"/>
    </source>
</evidence>
<gene>
    <name evidence="3" type="ORF">A8990_10786</name>
</gene>
<evidence type="ECO:0000256" key="1">
    <source>
        <dbReference type="ARBA" id="ARBA00006817"/>
    </source>
</evidence>
<accession>A0A3D9S730</accession>
<organism evidence="3 4">
    <name type="scientific">Paenibacillus taihuensis</name>
    <dbReference type="NCBI Taxonomy" id="1156355"/>
    <lineage>
        <taxon>Bacteria</taxon>
        <taxon>Bacillati</taxon>
        <taxon>Bacillota</taxon>
        <taxon>Bacilli</taxon>
        <taxon>Bacillales</taxon>
        <taxon>Paenibacillaceae</taxon>
        <taxon>Paenibacillus</taxon>
    </lineage>
</organism>
<dbReference type="SUPFAM" id="SSF55961">
    <property type="entry name" value="Bet v1-like"/>
    <property type="match status" value="1"/>
</dbReference>
<reference evidence="3 4" key="1">
    <citation type="submission" date="2018-08" db="EMBL/GenBank/DDBJ databases">
        <title>Genomic Encyclopedia of Type Strains, Phase III (KMG-III): the genomes of soil and plant-associated and newly described type strains.</title>
        <authorList>
            <person name="Whitman W."/>
        </authorList>
    </citation>
    <scope>NUCLEOTIDE SEQUENCE [LARGE SCALE GENOMIC DNA]</scope>
    <source>
        <strain evidence="3 4">CGMCC 1.10966</strain>
    </source>
</reference>
<dbReference type="OrthoDB" id="2355173at2"/>
<dbReference type="Proteomes" id="UP000256304">
    <property type="component" value="Unassembled WGS sequence"/>
</dbReference>
<dbReference type="InterPro" id="IPR013538">
    <property type="entry name" value="ASHA1/2-like_C"/>
</dbReference>
<proteinExistence type="inferred from homology"/>
<dbReference type="RefSeq" id="WP_116188496.1">
    <property type="nucleotide sequence ID" value="NZ_QTTN01000007.1"/>
</dbReference>
<feature type="domain" description="Activator of Hsp90 ATPase homologue 1/2-like C-terminal" evidence="2">
    <location>
        <begin position="13"/>
        <end position="130"/>
    </location>
</feature>
<dbReference type="AlphaFoldDB" id="A0A3D9S730"/>
<evidence type="ECO:0000259" key="2">
    <source>
        <dbReference type="Pfam" id="PF08327"/>
    </source>
</evidence>
<dbReference type="InterPro" id="IPR023393">
    <property type="entry name" value="START-like_dom_sf"/>
</dbReference>
<sequence>MSLTLNLDFQYTTTIEKLWNAITDPDKLAKWVMENNFKPEVGYKFTFRQKPTEYWDGIVEGEVLIVDEPNKLSYTWGTGNEKHTVVWTLQDLGEGKVNLHLEQSGISNPQALGGAKYGWTSMGGQLEMLLSE</sequence>
<dbReference type="CDD" id="cd07814">
    <property type="entry name" value="SRPBCC_CalC_Aha1-like"/>
    <property type="match status" value="1"/>
</dbReference>
<protein>
    <submittedName>
        <fullName evidence="3">Uncharacterized protein YndB with AHSA1/START domain</fullName>
    </submittedName>
</protein>
<comment type="similarity">
    <text evidence="1">Belongs to the AHA1 family.</text>
</comment>
<dbReference type="Pfam" id="PF08327">
    <property type="entry name" value="AHSA1"/>
    <property type="match status" value="1"/>
</dbReference>
<dbReference type="Gene3D" id="3.30.530.20">
    <property type="match status" value="1"/>
</dbReference>
<comment type="caution">
    <text evidence="3">The sequence shown here is derived from an EMBL/GenBank/DDBJ whole genome shotgun (WGS) entry which is preliminary data.</text>
</comment>